<keyword evidence="2" id="KW-1185">Reference proteome</keyword>
<dbReference type="InterPro" id="IPR005501">
    <property type="entry name" value="LamB/YcsF/PxpA-like"/>
</dbReference>
<reference evidence="2" key="1">
    <citation type="journal article" date="2018" name="Front. Microbiol.">
        <title>Genome-Based Analysis Reveals the Taxonomy and Diversity of the Family Idiomarinaceae.</title>
        <authorList>
            <person name="Liu Y."/>
            <person name="Lai Q."/>
            <person name="Shao Z."/>
        </authorList>
    </citation>
    <scope>NUCLEOTIDE SEQUENCE [LARGE SCALE GENOMIC DNA]</scope>
    <source>
        <strain evidence="2">KYW314</strain>
    </source>
</reference>
<protein>
    <recommendedName>
        <fullName evidence="3">LamB/YcsF family protein</fullName>
    </recommendedName>
</protein>
<dbReference type="AlphaFoldDB" id="A0A7Z6ZT86"/>
<evidence type="ECO:0000313" key="2">
    <source>
        <dbReference type="Proteomes" id="UP000287766"/>
    </source>
</evidence>
<comment type="caution">
    <text evidence="1">The sequence shown here is derived from an EMBL/GenBank/DDBJ whole genome shotgun (WGS) entry which is preliminary data.</text>
</comment>
<dbReference type="RefSeq" id="WP_169929600.1">
    <property type="nucleotide sequence ID" value="NZ_PIPR01000001.1"/>
</dbReference>
<dbReference type="EMBL" id="PIPR01000001">
    <property type="protein sequence ID" value="RUO40863.1"/>
    <property type="molecule type" value="Genomic_DNA"/>
</dbReference>
<dbReference type="Proteomes" id="UP000287766">
    <property type="component" value="Unassembled WGS sequence"/>
</dbReference>
<dbReference type="Pfam" id="PF03746">
    <property type="entry name" value="LamB_YcsF"/>
    <property type="match status" value="1"/>
</dbReference>
<proteinExistence type="predicted"/>
<dbReference type="SUPFAM" id="SSF88713">
    <property type="entry name" value="Glycoside hydrolase/deacetylase"/>
    <property type="match status" value="1"/>
</dbReference>
<dbReference type="Gene3D" id="3.20.20.370">
    <property type="entry name" value="Glycoside hydrolase/deacetylase"/>
    <property type="match status" value="1"/>
</dbReference>
<evidence type="ECO:0008006" key="3">
    <source>
        <dbReference type="Google" id="ProtNLM"/>
    </source>
</evidence>
<dbReference type="CDD" id="cd10787">
    <property type="entry name" value="LamB_YcsF_like"/>
    <property type="match status" value="1"/>
</dbReference>
<organism evidence="1 2">
    <name type="scientific">Pseudidiomarina aestuarii</name>
    <dbReference type="NCBI Taxonomy" id="624146"/>
    <lineage>
        <taxon>Bacteria</taxon>
        <taxon>Pseudomonadati</taxon>
        <taxon>Pseudomonadota</taxon>
        <taxon>Gammaproteobacteria</taxon>
        <taxon>Alteromonadales</taxon>
        <taxon>Idiomarinaceae</taxon>
        <taxon>Pseudidiomarina</taxon>
    </lineage>
</organism>
<dbReference type="PANTHER" id="PTHR30292:SF0">
    <property type="entry name" value="5-OXOPROLINASE SUBUNIT A"/>
    <property type="match status" value="1"/>
</dbReference>
<gene>
    <name evidence="1" type="ORF">CWE22_01310</name>
</gene>
<accession>A0A7Z6ZT86</accession>
<dbReference type="PANTHER" id="PTHR30292">
    <property type="entry name" value="UNCHARACTERIZED PROTEIN YBGL-RELATED"/>
    <property type="match status" value="1"/>
</dbReference>
<sequence>MLLNCDVGESQDLALVASDQEVFPYIDLANIACGYHAGSAPTMAATIELARHFGVTIGAHPSYPDRENFGRKSMVLSEQQLSAVLHAQIGSIDRLCMAQHAVLQYVKPHGALYNDMQANLELFEQVVAVVAAENRWRPEPLKLMTLATSDPQPYVAIAERYQVPLWFEAFADRRYTHDGRLRSRDYADAVLDNQTAIITQAERFARGESITTVEGESLSIRADTLCVHGDNPAAVATVAAIRQSLERIQGSAV</sequence>
<evidence type="ECO:0000313" key="1">
    <source>
        <dbReference type="EMBL" id="RUO40863.1"/>
    </source>
</evidence>
<dbReference type="GO" id="GO:0005975">
    <property type="term" value="P:carbohydrate metabolic process"/>
    <property type="evidence" value="ECO:0007669"/>
    <property type="project" value="InterPro"/>
</dbReference>
<name>A0A7Z6ZT86_9GAMM</name>
<dbReference type="InterPro" id="IPR011330">
    <property type="entry name" value="Glyco_hydro/deAcase_b/a-brl"/>
</dbReference>
<dbReference type="NCBIfam" id="NF003816">
    <property type="entry name" value="PRK05406.1-5"/>
    <property type="match status" value="1"/>
</dbReference>
<dbReference type="NCBIfam" id="NF003814">
    <property type="entry name" value="PRK05406.1-3"/>
    <property type="match status" value="1"/>
</dbReference>